<evidence type="ECO:0000259" key="2">
    <source>
        <dbReference type="Pfam" id="PF13966"/>
    </source>
</evidence>
<dbReference type="PANTHER" id="PTHR33116">
    <property type="entry name" value="REVERSE TRANSCRIPTASE ZINC-BINDING DOMAIN-CONTAINING PROTEIN-RELATED-RELATED"/>
    <property type="match status" value="1"/>
</dbReference>
<dbReference type="CDD" id="cd01650">
    <property type="entry name" value="RT_nLTR_like"/>
    <property type="match status" value="1"/>
</dbReference>
<name>A0ABQ4XV36_9ASTR</name>
<dbReference type="PANTHER" id="PTHR33116:SF78">
    <property type="entry name" value="OS12G0587133 PROTEIN"/>
    <property type="match status" value="1"/>
</dbReference>
<dbReference type="EMBL" id="BQNB010009808">
    <property type="protein sequence ID" value="GJS68695.1"/>
    <property type="molecule type" value="Genomic_DNA"/>
</dbReference>
<evidence type="ECO:0000259" key="1">
    <source>
        <dbReference type="Pfam" id="PF00078"/>
    </source>
</evidence>
<dbReference type="InterPro" id="IPR036691">
    <property type="entry name" value="Endo/exonu/phosph_ase_sf"/>
</dbReference>
<keyword evidence="3" id="KW-0808">Transferase</keyword>
<dbReference type="InterPro" id="IPR026960">
    <property type="entry name" value="RVT-Znf"/>
</dbReference>
<organism evidence="3 4">
    <name type="scientific">Tanacetum coccineum</name>
    <dbReference type="NCBI Taxonomy" id="301880"/>
    <lineage>
        <taxon>Eukaryota</taxon>
        <taxon>Viridiplantae</taxon>
        <taxon>Streptophyta</taxon>
        <taxon>Embryophyta</taxon>
        <taxon>Tracheophyta</taxon>
        <taxon>Spermatophyta</taxon>
        <taxon>Magnoliopsida</taxon>
        <taxon>eudicotyledons</taxon>
        <taxon>Gunneridae</taxon>
        <taxon>Pentapetalae</taxon>
        <taxon>asterids</taxon>
        <taxon>campanulids</taxon>
        <taxon>Asterales</taxon>
        <taxon>Asteraceae</taxon>
        <taxon>Asteroideae</taxon>
        <taxon>Anthemideae</taxon>
        <taxon>Anthemidinae</taxon>
        <taxon>Tanacetum</taxon>
    </lineage>
</organism>
<keyword evidence="3" id="KW-0548">Nucleotidyltransferase</keyword>
<keyword evidence="4" id="KW-1185">Reference proteome</keyword>
<sequence length="1017" mass="117643">MINVYGPQDPQTKSTLWNKLADFMHNHNGKFILFGDLNVVRNEQERFGSIFSSHEADHFNAFIDSSGLIDLPIGGCYYTWMNKAGTKLSKLDRFLISDDILEAIPDIRITALDRLWSDHTPILFHVEKSNFGPSLFKLYNSWLLRDGFDDLIRSAWSSMENQSNDRSLMSHEKLRSIKGSIKQWHSNIKINDRNKRLEALNDLKVIDKKIDDGSANENDRENRIKLLQDIDNLDNLEAHDLIQKAHIKWDIESDENSKFFHGIINQKRRSQSITGIMHDGTWITDPSQIKDAFLNFFKEKFQAHDSQIIFSPLVHSTGLCPNDRDFLETRVTLEEVKIVVWDCGINKAPDPDGFSFAFVKKYWDLLKKDIFEFVDLFLASGTMPQGANSSFFTLIPKVSNPIHIKDFRLVSLIGIHYKIIVKILANRLSKVIDKIVSKEQSAFIAGRQILDGPLILSEVIDWFKKIKKKMIIFKVNFEKAFDSVSWKYLDFVLLSLGFGSKWRSWIRACLHSSRASILINGSPTSEFSIKRDDVIITTDWNSGDLDNIIRVLHVFYLASGLKINIHKSNIFGIGIPNGNVVDMARRTGCASGIFPFTYLGLPIGSNMNLVSSWQFLIDRFHTKLSSWKANLLSIGGRLTLIKAVLGSLGIYFLSIFKAPETVLKYLERYRAKFFWGGSQDSRKLAWIKWSNALSSFDKGGLNIGSLKAFNLALLQKWRWRLFSSPNYLWVKVIKSLHGYECGFDTEGCKFNGKWASIVGSSNYLHSENIIPLNTLRFRVGCGTRIRFWKDIWIGDSPLYTRYNRLFLLDPDKDCLIIDRISNVLWILLWRKIHVFAIWLSMAFFSVRDTRRLIDAKILPTLVPPTSWDKTLPRKVNIFIWRLALDRLPHRLNLSARGMDIASIAWPSCNGNVESSSYIFFDCDFAKVIWRLIHIWCDFTLPTFTSYGHWKSWFTSWQAPKQKSHRLYIIVVASFWWIWRFRNSVIFCPHPLRKSDMFDNIRSSSFSWLSYRGRMSCS</sequence>
<feature type="domain" description="Reverse transcriptase zinc-binding" evidence="2">
    <location>
        <begin position="865"/>
        <end position="929"/>
    </location>
</feature>
<reference evidence="3" key="1">
    <citation type="journal article" date="2022" name="Int. J. Mol. Sci.">
        <title>Draft Genome of Tanacetum Coccineum: Genomic Comparison of Closely Related Tanacetum-Family Plants.</title>
        <authorList>
            <person name="Yamashiro T."/>
            <person name="Shiraishi A."/>
            <person name="Nakayama K."/>
            <person name="Satake H."/>
        </authorList>
    </citation>
    <scope>NUCLEOTIDE SEQUENCE</scope>
</reference>
<dbReference type="Pfam" id="PF00078">
    <property type="entry name" value="RVT_1"/>
    <property type="match status" value="1"/>
</dbReference>
<feature type="domain" description="Reverse transcriptase" evidence="1">
    <location>
        <begin position="395"/>
        <end position="522"/>
    </location>
</feature>
<dbReference type="Pfam" id="PF13966">
    <property type="entry name" value="zf-RVT"/>
    <property type="match status" value="1"/>
</dbReference>
<proteinExistence type="predicted"/>
<accession>A0ABQ4XV36</accession>
<gene>
    <name evidence="3" type="ORF">Tco_0683260</name>
</gene>
<evidence type="ECO:0000313" key="4">
    <source>
        <dbReference type="Proteomes" id="UP001151760"/>
    </source>
</evidence>
<dbReference type="InterPro" id="IPR000477">
    <property type="entry name" value="RT_dom"/>
</dbReference>
<dbReference type="GO" id="GO:0003964">
    <property type="term" value="F:RNA-directed DNA polymerase activity"/>
    <property type="evidence" value="ECO:0007669"/>
    <property type="project" value="UniProtKB-KW"/>
</dbReference>
<protein>
    <submittedName>
        <fullName evidence="3">RNA-directed DNA polymerase, eukaryota, reverse transcriptase zinc-binding domain protein</fullName>
    </submittedName>
</protein>
<dbReference type="Proteomes" id="UP001151760">
    <property type="component" value="Unassembled WGS sequence"/>
</dbReference>
<reference evidence="3" key="2">
    <citation type="submission" date="2022-01" db="EMBL/GenBank/DDBJ databases">
        <authorList>
            <person name="Yamashiro T."/>
            <person name="Shiraishi A."/>
            <person name="Satake H."/>
            <person name="Nakayama K."/>
        </authorList>
    </citation>
    <scope>NUCLEOTIDE SEQUENCE</scope>
</reference>
<dbReference type="SUPFAM" id="SSF56219">
    <property type="entry name" value="DNase I-like"/>
    <property type="match status" value="1"/>
</dbReference>
<dbReference type="Gene3D" id="3.60.10.10">
    <property type="entry name" value="Endonuclease/exonuclease/phosphatase"/>
    <property type="match status" value="1"/>
</dbReference>
<comment type="caution">
    <text evidence="3">The sequence shown here is derived from an EMBL/GenBank/DDBJ whole genome shotgun (WGS) entry which is preliminary data.</text>
</comment>
<evidence type="ECO:0000313" key="3">
    <source>
        <dbReference type="EMBL" id="GJS68695.1"/>
    </source>
</evidence>
<keyword evidence="3" id="KW-0695">RNA-directed DNA polymerase</keyword>